<evidence type="ECO:0000313" key="1">
    <source>
        <dbReference type="EMBL" id="EOD66344.1"/>
    </source>
</evidence>
<name>R1I7C5_9PSEU</name>
<dbReference type="AlphaFoldDB" id="R1I7C5"/>
<reference evidence="1 2" key="1">
    <citation type="submission" date="2013-02" db="EMBL/GenBank/DDBJ databases">
        <title>Draft genome sequence of Amycolatopsis vancoresmycina strain DSM 44592T.</title>
        <authorList>
            <person name="Kumar S."/>
            <person name="Kaur N."/>
            <person name="Kaur C."/>
            <person name="Raghava G.P.S."/>
            <person name="Mayilraj S."/>
        </authorList>
    </citation>
    <scope>NUCLEOTIDE SEQUENCE [LARGE SCALE GENOMIC DNA]</scope>
    <source>
        <strain evidence="1 2">DSM 44592</strain>
    </source>
</reference>
<protein>
    <submittedName>
        <fullName evidence="1">Uncharacterized protein</fullName>
    </submittedName>
</protein>
<keyword evidence="2" id="KW-1185">Reference proteome</keyword>
<comment type="caution">
    <text evidence="1">The sequence shown here is derived from an EMBL/GenBank/DDBJ whole genome shotgun (WGS) entry which is preliminary data.</text>
</comment>
<dbReference type="Proteomes" id="UP000014139">
    <property type="component" value="Unassembled WGS sequence"/>
</dbReference>
<organism evidence="1 2">
    <name type="scientific">Amycolatopsis vancoresmycina DSM 44592</name>
    <dbReference type="NCBI Taxonomy" id="1292037"/>
    <lineage>
        <taxon>Bacteria</taxon>
        <taxon>Bacillati</taxon>
        <taxon>Actinomycetota</taxon>
        <taxon>Actinomycetes</taxon>
        <taxon>Pseudonocardiales</taxon>
        <taxon>Pseudonocardiaceae</taxon>
        <taxon>Amycolatopsis</taxon>
    </lineage>
</organism>
<evidence type="ECO:0000313" key="2">
    <source>
        <dbReference type="Proteomes" id="UP000014139"/>
    </source>
</evidence>
<sequence length="95" mass="9918">MLFALVFAVESSASADPAADTGRVVVFSSETQALDTWDDPEGCRRLPVAAHVLVNETDRVVDTYADPFCTTPGVSVQPGYGTHVAPGTGSFSVGE</sequence>
<dbReference type="eggNOG" id="ENOG5034A1R">
    <property type="taxonomic scope" value="Bacteria"/>
</dbReference>
<proteinExistence type="predicted"/>
<accession>R1I7C5</accession>
<gene>
    <name evidence="1" type="ORF">H480_22012</name>
</gene>
<dbReference type="EMBL" id="AOUO01000318">
    <property type="protein sequence ID" value="EOD66344.1"/>
    <property type="molecule type" value="Genomic_DNA"/>
</dbReference>
<dbReference type="PATRIC" id="fig|1292037.4.peg.4174"/>